<comment type="caution">
    <text evidence="1">The sequence shown here is derived from an EMBL/GenBank/DDBJ whole genome shotgun (WGS) entry which is preliminary data.</text>
</comment>
<dbReference type="EMBL" id="JACGZW010000002">
    <property type="protein sequence ID" value="MBB1152499.1"/>
    <property type="molecule type" value="Genomic_DNA"/>
</dbReference>
<organism evidence="1 2">
    <name type="scientific">Amycolatopsis dendrobii</name>
    <dbReference type="NCBI Taxonomy" id="2760662"/>
    <lineage>
        <taxon>Bacteria</taxon>
        <taxon>Bacillati</taxon>
        <taxon>Actinomycetota</taxon>
        <taxon>Actinomycetes</taxon>
        <taxon>Pseudonocardiales</taxon>
        <taxon>Pseudonocardiaceae</taxon>
        <taxon>Amycolatopsis</taxon>
    </lineage>
</organism>
<dbReference type="RefSeq" id="WP_182889712.1">
    <property type="nucleotide sequence ID" value="NZ_JACGZW010000002.1"/>
</dbReference>
<gene>
    <name evidence="1" type="ORF">H4281_05110</name>
</gene>
<keyword evidence="1" id="KW-0547">Nucleotide-binding</keyword>
<dbReference type="InterPro" id="IPR027417">
    <property type="entry name" value="P-loop_NTPase"/>
</dbReference>
<dbReference type="AlphaFoldDB" id="A0A7W3VSP7"/>
<dbReference type="Gene3D" id="3.40.50.300">
    <property type="entry name" value="P-loop containing nucleotide triphosphate hydrolases"/>
    <property type="match status" value="1"/>
</dbReference>
<name>A0A7W3VSP7_9PSEU</name>
<sequence>MEVDRSYEVEDVKADLQSVAERLVPRVFGLPAQDGYKALGPLELRVLGRVAEDNFLEPWNQNRAHAVELTLRAAINQLDGNFPSGGKWKPDRRVTNQEVALRYFNLDGSPSGHPAVKEVDMDDVAYDDFGSKHYNKVLQALKDAIGFDGGGSTLRRYLSLLRESLAKIIANPAFPFTSTPERVQTGRMLVVRSVLADEYVPRSDYEQAIRQLRDTGESFVWLWGDAGTGKSRLALAANRDLIAERDVPFFKPRDEKEFQDRAIQLLVDIGANPAEVNSATWKALFVSRLSNSNLPQVLVFDDMPYDDLAKTLMAAARSSSSFLIFTSLERPPQNGGYDGYDGYDGPLLELSNMTAAESEQMIRSRLPGVEDEDIRRLMIALRGRPLAMEHSCSFLRATGRPVAEYCAALSQRPAHTLRLAGGGRAEPTLTRIYELALDRLVGSPEALRALDYILFTVPGLVTEDMLRFLWVDSIAVGSAEAAAEAMRSLNNHVASALAAHRWPGATLQKAATLVYLDPVAGIERDAGLRGLADFGIIRSEGGRIVMHQLTLAILRELRREQAAGVYKRVRDTVDELLTVDEWKPDEPLMGDIVLWAPHVARAVTEFDATDPAVLQSLSADDVKRLARLGTMVVRAYRQIGAAVMEAVKSVKHLYAIVAIRALWQGYDKTERDQFVSLFFEFYSELMTTVVMDAGFSRDNDGAWLLGEVSTEQHQEANRIRLHCDTEWELSYQLAHVVDGIKPFPKEQVTAALDGYDIPQMKGSAENAMSLSRFHYDQCRWTDAVAALEHAFTCYIRIGGDIGAVRGAIDAARRLARVHLRAGPGADHADPMSHLARAEEWLDQAHEVRARRSLMTVNDQPSRFYLHDALLDAQLTQATTEVALTRQLAVWEDDPDEDTEFSLEDMAQFATRPYRDANGTLSSYSRLEEAEQAFTQLQRIRGLRWVPEFRMHIVRLCVLAQDTRTIELQVDNLQDWFVRDKLNYQLDLLNIQRLTLSTFGTAGLFMYGVEESVFDTMRLSDQAREQIHGMQDVPVEVSDSYYTAAVAMRRHQNRYWHARGLAAAMIIGMVTRREKSWREPLWREFVEAASAIGRTDWIVKVQGFGKTNSGLWLLGY</sequence>
<dbReference type="GO" id="GO:0005524">
    <property type="term" value="F:ATP binding"/>
    <property type="evidence" value="ECO:0007669"/>
    <property type="project" value="UniProtKB-KW"/>
</dbReference>
<evidence type="ECO:0000313" key="2">
    <source>
        <dbReference type="Proteomes" id="UP000526734"/>
    </source>
</evidence>
<protein>
    <submittedName>
        <fullName evidence="1">ATP-binding protein</fullName>
    </submittedName>
</protein>
<dbReference type="Proteomes" id="UP000526734">
    <property type="component" value="Unassembled WGS sequence"/>
</dbReference>
<dbReference type="SUPFAM" id="SSF52540">
    <property type="entry name" value="P-loop containing nucleoside triphosphate hydrolases"/>
    <property type="match status" value="1"/>
</dbReference>
<proteinExistence type="predicted"/>
<evidence type="ECO:0000313" key="1">
    <source>
        <dbReference type="EMBL" id="MBB1152499.1"/>
    </source>
</evidence>
<reference evidence="1 2" key="1">
    <citation type="submission" date="2020-08" db="EMBL/GenBank/DDBJ databases">
        <title>Amycolatopsis sp. nov. DR6-1 isolated from Dendrobium heterocarpum.</title>
        <authorList>
            <person name="Tedsree N."/>
            <person name="Kuncharoen N."/>
            <person name="Likhitwitayawuid K."/>
            <person name="Tanasupawat S."/>
        </authorList>
    </citation>
    <scope>NUCLEOTIDE SEQUENCE [LARGE SCALE GENOMIC DNA]</scope>
    <source>
        <strain evidence="1 2">DR6-1</strain>
    </source>
</reference>
<keyword evidence="1" id="KW-0067">ATP-binding</keyword>
<accession>A0A7W3VSP7</accession>
<keyword evidence="2" id="KW-1185">Reference proteome</keyword>